<feature type="chain" id="PRO_5032730887" evidence="1">
    <location>
        <begin position="22"/>
        <end position="246"/>
    </location>
</feature>
<evidence type="ECO:0000313" key="3">
    <source>
        <dbReference type="Proteomes" id="UP000649617"/>
    </source>
</evidence>
<sequence>MACWLLLLIANVWSLSNLAAATEDVAAAMAVDDECGHDAPCSLNALQVQTERTDGLEEPTRCDNSSACADNRTCVFKPDRSWSQCVPVDDGTFQKECRYWDRGLRDQAIIATGIRCNSVQCEYDQDCPLSTVCVSKPDDSWAQCVPLTKKEFQTACVKWEDDFRLAGIRATGFNCPNSRCYSQDWCVRGARCALQSDGKWGQCISCHDDSFQTNCYSWKATFISAAEYACHRKCRYDLEPDSEDEK</sequence>
<evidence type="ECO:0000256" key="1">
    <source>
        <dbReference type="SAM" id="SignalP"/>
    </source>
</evidence>
<comment type="caution">
    <text evidence="2">The sequence shown here is derived from an EMBL/GenBank/DDBJ whole genome shotgun (WGS) entry which is preliminary data.</text>
</comment>
<organism evidence="2 3">
    <name type="scientific">Symbiodinium pilosum</name>
    <name type="common">Dinoflagellate</name>
    <dbReference type="NCBI Taxonomy" id="2952"/>
    <lineage>
        <taxon>Eukaryota</taxon>
        <taxon>Sar</taxon>
        <taxon>Alveolata</taxon>
        <taxon>Dinophyceae</taxon>
        <taxon>Suessiales</taxon>
        <taxon>Symbiodiniaceae</taxon>
        <taxon>Symbiodinium</taxon>
    </lineage>
</organism>
<evidence type="ECO:0000313" key="2">
    <source>
        <dbReference type="EMBL" id="CAE7369971.1"/>
    </source>
</evidence>
<accession>A0A812QGA0</accession>
<proteinExistence type="predicted"/>
<keyword evidence="3" id="KW-1185">Reference proteome</keyword>
<protein>
    <submittedName>
        <fullName evidence="2">Uncharacterized protein</fullName>
    </submittedName>
</protein>
<dbReference type="Proteomes" id="UP000649617">
    <property type="component" value="Unassembled WGS sequence"/>
</dbReference>
<gene>
    <name evidence="2" type="ORF">SPIL2461_LOCUS8981</name>
</gene>
<reference evidence="2" key="1">
    <citation type="submission" date="2021-02" db="EMBL/GenBank/DDBJ databases">
        <authorList>
            <person name="Dougan E. K."/>
            <person name="Rhodes N."/>
            <person name="Thang M."/>
            <person name="Chan C."/>
        </authorList>
    </citation>
    <scope>NUCLEOTIDE SEQUENCE</scope>
</reference>
<dbReference type="AlphaFoldDB" id="A0A812QGA0"/>
<name>A0A812QGA0_SYMPI</name>
<feature type="signal peptide" evidence="1">
    <location>
        <begin position="1"/>
        <end position="21"/>
    </location>
</feature>
<dbReference type="EMBL" id="CAJNIZ010015148">
    <property type="protein sequence ID" value="CAE7369971.1"/>
    <property type="molecule type" value="Genomic_DNA"/>
</dbReference>
<dbReference type="OrthoDB" id="417655at2759"/>
<keyword evidence="1" id="KW-0732">Signal</keyword>